<dbReference type="RefSeq" id="WP_013283058.1">
    <property type="nucleotide sequence ID" value="NC_014390.1"/>
</dbReference>
<dbReference type="Proteomes" id="UP000001299">
    <property type="component" value="Plasmid pCY186"/>
</dbReference>
<evidence type="ECO:0000313" key="3">
    <source>
        <dbReference type="Proteomes" id="UP000001299"/>
    </source>
</evidence>
<protein>
    <submittedName>
        <fullName evidence="2">Uncharacterized protein</fullName>
    </submittedName>
</protein>
<organism evidence="2 3">
    <name type="scientific">Butyrivibrio proteoclasticus (strain ATCC 51982 / DSM 14932 / B316)</name>
    <name type="common">Clostridium proteoclasticum</name>
    <dbReference type="NCBI Taxonomy" id="515622"/>
    <lineage>
        <taxon>Bacteria</taxon>
        <taxon>Bacillati</taxon>
        <taxon>Bacillota</taxon>
        <taxon>Clostridia</taxon>
        <taxon>Lachnospirales</taxon>
        <taxon>Lachnospiraceae</taxon>
        <taxon>Butyrivibrio</taxon>
    </lineage>
</organism>
<keyword evidence="1" id="KW-1133">Transmembrane helix</keyword>
<dbReference type="HOGENOM" id="CLU_3005445_0_0_9"/>
<sequence>MEMTDGTNKVSVTKGKENFSIGETIKGLTPTFIVIMGITLILALVLRYVGYRYGVL</sequence>
<keyword evidence="3" id="KW-1185">Reference proteome</keyword>
<dbReference type="KEGG" id="bpb:bpr_IV045"/>
<reference evidence="2 3" key="1">
    <citation type="journal article" date="2010" name="PLoS ONE">
        <title>The glycobiome of the rumen bacterium Butyrivibrio proteoclasticus B316(T) highlights adaptation to a polysaccharide-rich environment.</title>
        <authorList>
            <person name="Kelly W.J."/>
            <person name="Leahy S.C."/>
            <person name="Altermann E."/>
            <person name="Yeoman C.J."/>
            <person name="Dunne J.C."/>
            <person name="Kong Z."/>
            <person name="Pacheco D.M."/>
            <person name="Li D."/>
            <person name="Noel S.J."/>
            <person name="Moon C.D."/>
            <person name="Cookson A.L."/>
            <person name="Attwood G.T."/>
        </authorList>
    </citation>
    <scope>NUCLEOTIDE SEQUENCE [LARGE SCALE GENOMIC DNA]</scope>
    <source>
        <strain evidence="3">ATCC 51982 / DSM 14932 / B316</strain>
        <plasmid evidence="3">Plasmid pCY186</plasmid>
    </source>
</reference>
<evidence type="ECO:0000313" key="2">
    <source>
        <dbReference type="EMBL" id="ADL36410.1"/>
    </source>
</evidence>
<feature type="transmembrane region" description="Helical" evidence="1">
    <location>
        <begin position="28"/>
        <end position="49"/>
    </location>
</feature>
<keyword evidence="1" id="KW-0472">Membrane</keyword>
<name>E0S4S8_BUTPB</name>
<keyword evidence="2" id="KW-0614">Plasmid</keyword>
<dbReference type="AlphaFoldDB" id="E0S4S8"/>
<dbReference type="EMBL" id="CP001813">
    <property type="protein sequence ID" value="ADL36410.1"/>
    <property type="molecule type" value="Genomic_DNA"/>
</dbReference>
<proteinExistence type="predicted"/>
<geneLocation type="plasmid" evidence="2 3">
    <name>pCY186</name>
</geneLocation>
<gene>
    <name evidence="2" type="ordered locus">bpr_IV045</name>
</gene>
<keyword evidence="1" id="KW-0812">Transmembrane</keyword>
<accession>E0S4S8</accession>
<evidence type="ECO:0000256" key="1">
    <source>
        <dbReference type="SAM" id="Phobius"/>
    </source>
</evidence>